<keyword evidence="5 6" id="KW-0472">Membrane</keyword>
<reference evidence="7" key="1">
    <citation type="journal article" date="2020" name="mSystems">
        <title>Genome- and Community-Level Interaction Insights into Carbon Utilization and Element Cycling Functions of Hydrothermarchaeota in Hydrothermal Sediment.</title>
        <authorList>
            <person name="Zhou Z."/>
            <person name="Liu Y."/>
            <person name="Xu W."/>
            <person name="Pan J."/>
            <person name="Luo Z.H."/>
            <person name="Li M."/>
        </authorList>
    </citation>
    <scope>NUCLEOTIDE SEQUENCE [LARGE SCALE GENOMIC DNA]</scope>
    <source>
        <strain evidence="7">SpSt-556</strain>
    </source>
</reference>
<feature type="transmembrane region" description="Helical" evidence="6">
    <location>
        <begin position="70"/>
        <end position="87"/>
    </location>
</feature>
<dbReference type="PANTHER" id="PTHR43370:SF1">
    <property type="entry name" value="GUANOSINE ABC TRANSPORTER PERMEASE PROTEIN NUPQ"/>
    <property type="match status" value="1"/>
</dbReference>
<evidence type="ECO:0000256" key="6">
    <source>
        <dbReference type="SAM" id="Phobius"/>
    </source>
</evidence>
<dbReference type="GO" id="GO:0022857">
    <property type="term" value="F:transmembrane transporter activity"/>
    <property type="evidence" value="ECO:0007669"/>
    <property type="project" value="InterPro"/>
</dbReference>
<evidence type="ECO:0000313" key="7">
    <source>
        <dbReference type="EMBL" id="HGS86462.1"/>
    </source>
</evidence>
<organism evidence="7">
    <name type="scientific">Bellilinea caldifistulae</name>
    <dbReference type="NCBI Taxonomy" id="360411"/>
    <lineage>
        <taxon>Bacteria</taxon>
        <taxon>Bacillati</taxon>
        <taxon>Chloroflexota</taxon>
        <taxon>Anaerolineae</taxon>
        <taxon>Anaerolineales</taxon>
        <taxon>Anaerolineaceae</taxon>
        <taxon>Bellilinea</taxon>
    </lineage>
</organism>
<feature type="transmembrane region" description="Helical" evidence="6">
    <location>
        <begin position="209"/>
        <end position="228"/>
    </location>
</feature>
<dbReference type="CDD" id="cd06580">
    <property type="entry name" value="TM_PBP1_transp_TpRbsC_like"/>
    <property type="match status" value="1"/>
</dbReference>
<comment type="caution">
    <text evidence="7">The sequence shown here is derived from an EMBL/GenBank/DDBJ whole genome shotgun (WGS) entry which is preliminary data.</text>
</comment>
<evidence type="ECO:0000256" key="3">
    <source>
        <dbReference type="ARBA" id="ARBA00022692"/>
    </source>
</evidence>
<feature type="transmembrane region" description="Helical" evidence="6">
    <location>
        <begin position="260"/>
        <end position="283"/>
    </location>
</feature>
<keyword evidence="2" id="KW-1003">Cell membrane</keyword>
<dbReference type="EMBL" id="DSXR01000032">
    <property type="protein sequence ID" value="HGS86462.1"/>
    <property type="molecule type" value="Genomic_DNA"/>
</dbReference>
<dbReference type="Pfam" id="PF02653">
    <property type="entry name" value="BPD_transp_2"/>
    <property type="match status" value="1"/>
</dbReference>
<protein>
    <submittedName>
        <fullName evidence="7">ABC transporter permease</fullName>
    </submittedName>
</protein>
<name>A0A7C4KY93_9CHLR</name>
<feature type="transmembrane region" description="Helical" evidence="6">
    <location>
        <begin position="383"/>
        <end position="409"/>
    </location>
</feature>
<feature type="transmembrane region" description="Helical" evidence="6">
    <location>
        <begin position="124"/>
        <end position="146"/>
    </location>
</feature>
<feature type="transmembrane region" description="Helical" evidence="6">
    <location>
        <begin position="153"/>
        <end position="173"/>
    </location>
</feature>
<sequence>MATTTNSQMFHKTFVRESPVRQRVMGVFFLVLALSIWFFFARSVDGNAIASFGLSTFQAKTQLDPWNLPAVNTLYVLAVVCAILGGIQLSRGFKKYTNAVLAVVVGIFVFGFLVWATAGKSLNLVGLFNTTLSKAVPITLGALSGILCERSGVVNIAIEGMMLSGAMVSALVGSITQNAWLGLFCAVLTGAVLAYVHGIFSIKYKTNQIISGTVINIFATGLTSYISAKFMQVYPALNNPPTFGAIAIPLLADIPVIGEIFFVNNLFVFAMFIFIVILQIGLFQTRWGLRVRAVGEHPKAADTLGIDVFKTRYTSVILGGMMAGFAGAYFTLGSAGRFDEVMTAGRGFIGLAAMIFGNWIPTGGFAAGLLFGFADSLASRMAILGIAIPSQFLLMLPYIATMIVLAGVIGKGHVPAADGIPYEKE</sequence>
<evidence type="ECO:0000256" key="1">
    <source>
        <dbReference type="ARBA" id="ARBA00004651"/>
    </source>
</evidence>
<evidence type="ECO:0000256" key="5">
    <source>
        <dbReference type="ARBA" id="ARBA00023136"/>
    </source>
</evidence>
<dbReference type="GO" id="GO:0005886">
    <property type="term" value="C:plasma membrane"/>
    <property type="evidence" value="ECO:0007669"/>
    <property type="project" value="UniProtKB-SubCell"/>
</dbReference>
<dbReference type="InterPro" id="IPR001851">
    <property type="entry name" value="ABC_transp_permease"/>
</dbReference>
<feature type="transmembrane region" description="Helical" evidence="6">
    <location>
        <begin position="348"/>
        <end position="371"/>
    </location>
</feature>
<gene>
    <name evidence="7" type="ORF">ENT17_02470</name>
</gene>
<evidence type="ECO:0000256" key="2">
    <source>
        <dbReference type="ARBA" id="ARBA00022475"/>
    </source>
</evidence>
<proteinExistence type="predicted"/>
<feature type="transmembrane region" description="Helical" evidence="6">
    <location>
        <begin position="179"/>
        <end position="197"/>
    </location>
</feature>
<dbReference type="AlphaFoldDB" id="A0A7C4KY93"/>
<evidence type="ECO:0000256" key="4">
    <source>
        <dbReference type="ARBA" id="ARBA00022989"/>
    </source>
</evidence>
<feature type="transmembrane region" description="Helical" evidence="6">
    <location>
        <begin position="99"/>
        <end position="118"/>
    </location>
</feature>
<feature type="transmembrane region" description="Helical" evidence="6">
    <location>
        <begin position="316"/>
        <end position="336"/>
    </location>
</feature>
<comment type="subcellular location">
    <subcellularLocation>
        <location evidence="1">Cell membrane</location>
        <topology evidence="1">Multi-pass membrane protein</topology>
    </subcellularLocation>
</comment>
<keyword evidence="4 6" id="KW-1133">Transmembrane helix</keyword>
<keyword evidence="3 6" id="KW-0812">Transmembrane</keyword>
<accession>A0A7C4KY93</accession>
<dbReference type="PANTHER" id="PTHR43370">
    <property type="entry name" value="SUGAR ABC TRANSPORTER INTEGRAL MEMBRANE PROTEIN-RELATED"/>
    <property type="match status" value="1"/>
</dbReference>